<proteinExistence type="predicted"/>
<sequence length="362" mass="40734">MAERSRVYVAPTAKSLASLQKITNDAKAASKITELVFLAEILDSKRMNALTEREYMVVCEDAVADGKIQLPSDFECNTASLKASWQRYRDVVAEHQVQRDGTKETLKTCLLKLVSLHTVRVQNKIDSPGLNEDPFYLAPARDVHKSPDGGTRLAFRFASDRNLVMNGVNHLFEALAECEKPIKTLNIGNGLSDQAEYGINGVGCYSAFPPLRQLAPKLTHLTLSAKDCDTGRYYERTASGEWREFFRAACNLQYLRIYPELMQDGTIWRSNEHGTVLGLVLAHHTFPHLHTFKVIGFWTRPTNVRAVWLNAFLRRHQDSIRHLELSGVLVVNWYSSKGTAATMAKSIRMMKSTLSLQTATMI</sequence>
<dbReference type="RefSeq" id="XP_033594244.1">
    <property type="nucleotide sequence ID" value="XM_033737864.1"/>
</dbReference>
<dbReference type="AlphaFoldDB" id="A0A6A6Q5S9"/>
<keyword evidence="2" id="KW-1185">Reference proteome</keyword>
<evidence type="ECO:0000313" key="1">
    <source>
        <dbReference type="EMBL" id="KAF2487675.1"/>
    </source>
</evidence>
<protein>
    <submittedName>
        <fullName evidence="1">Uncharacterized protein</fullName>
    </submittedName>
</protein>
<name>A0A6A6Q5S9_9PEZI</name>
<accession>A0A6A6Q5S9</accession>
<dbReference type="GeneID" id="54478866"/>
<evidence type="ECO:0000313" key="2">
    <source>
        <dbReference type="Proteomes" id="UP000799767"/>
    </source>
</evidence>
<organism evidence="1 2">
    <name type="scientific">Neohortaea acidophila</name>
    <dbReference type="NCBI Taxonomy" id="245834"/>
    <lineage>
        <taxon>Eukaryota</taxon>
        <taxon>Fungi</taxon>
        <taxon>Dikarya</taxon>
        <taxon>Ascomycota</taxon>
        <taxon>Pezizomycotina</taxon>
        <taxon>Dothideomycetes</taxon>
        <taxon>Dothideomycetidae</taxon>
        <taxon>Mycosphaerellales</taxon>
        <taxon>Teratosphaeriaceae</taxon>
        <taxon>Neohortaea</taxon>
    </lineage>
</organism>
<dbReference type="EMBL" id="MU001631">
    <property type="protein sequence ID" value="KAF2487675.1"/>
    <property type="molecule type" value="Genomic_DNA"/>
</dbReference>
<gene>
    <name evidence="1" type="ORF">BDY17DRAFT_329322</name>
</gene>
<dbReference type="Proteomes" id="UP000799767">
    <property type="component" value="Unassembled WGS sequence"/>
</dbReference>
<reference evidence="1" key="1">
    <citation type="journal article" date="2020" name="Stud. Mycol.">
        <title>101 Dothideomycetes genomes: a test case for predicting lifestyles and emergence of pathogens.</title>
        <authorList>
            <person name="Haridas S."/>
            <person name="Albert R."/>
            <person name="Binder M."/>
            <person name="Bloem J."/>
            <person name="Labutti K."/>
            <person name="Salamov A."/>
            <person name="Andreopoulos B."/>
            <person name="Baker S."/>
            <person name="Barry K."/>
            <person name="Bills G."/>
            <person name="Bluhm B."/>
            <person name="Cannon C."/>
            <person name="Castanera R."/>
            <person name="Culley D."/>
            <person name="Daum C."/>
            <person name="Ezra D."/>
            <person name="Gonzalez J."/>
            <person name="Henrissat B."/>
            <person name="Kuo A."/>
            <person name="Liang C."/>
            <person name="Lipzen A."/>
            <person name="Lutzoni F."/>
            <person name="Magnuson J."/>
            <person name="Mondo S."/>
            <person name="Nolan M."/>
            <person name="Ohm R."/>
            <person name="Pangilinan J."/>
            <person name="Park H.-J."/>
            <person name="Ramirez L."/>
            <person name="Alfaro M."/>
            <person name="Sun H."/>
            <person name="Tritt A."/>
            <person name="Yoshinaga Y."/>
            <person name="Zwiers L.-H."/>
            <person name="Turgeon B."/>
            <person name="Goodwin S."/>
            <person name="Spatafora J."/>
            <person name="Crous P."/>
            <person name="Grigoriev I."/>
        </authorList>
    </citation>
    <scope>NUCLEOTIDE SEQUENCE</scope>
    <source>
        <strain evidence="1">CBS 113389</strain>
    </source>
</reference>